<sequence length="72" mass="7768">MGQLDVCRLLAAAVVDRKVESFVVGGNLEAAVKRAQSPGLGSIRINLLPEERLLLSIPADSLRDIALRFIPD</sequence>
<gene>
    <name evidence="1" type="ORF">COS78_00080</name>
</gene>
<organism evidence="1 2">
    <name type="scientific">Candidatus Shapirobacteria bacterium CG06_land_8_20_14_3_00_40_12</name>
    <dbReference type="NCBI Taxonomy" id="1974881"/>
    <lineage>
        <taxon>Bacteria</taxon>
        <taxon>Candidatus Shapironibacteriota</taxon>
    </lineage>
</organism>
<dbReference type="AlphaFoldDB" id="A0A2M7AT86"/>
<evidence type="ECO:0000313" key="1">
    <source>
        <dbReference type="EMBL" id="PIU73835.1"/>
    </source>
</evidence>
<dbReference type="EMBL" id="PEWA01000002">
    <property type="protein sequence ID" value="PIU73835.1"/>
    <property type="molecule type" value="Genomic_DNA"/>
</dbReference>
<dbReference type="Proteomes" id="UP000231407">
    <property type="component" value="Unassembled WGS sequence"/>
</dbReference>
<name>A0A2M7AT86_9BACT</name>
<comment type="caution">
    <text evidence="1">The sequence shown here is derived from an EMBL/GenBank/DDBJ whole genome shotgun (WGS) entry which is preliminary data.</text>
</comment>
<proteinExistence type="predicted"/>
<protein>
    <submittedName>
        <fullName evidence="1">Uncharacterized protein</fullName>
    </submittedName>
</protein>
<evidence type="ECO:0000313" key="2">
    <source>
        <dbReference type="Proteomes" id="UP000231407"/>
    </source>
</evidence>
<accession>A0A2M7AT86</accession>
<reference evidence="2" key="1">
    <citation type="submission" date="2017-09" db="EMBL/GenBank/DDBJ databases">
        <title>Depth-based differentiation of microbial function through sediment-hosted aquifers and enrichment of novel symbionts in the deep terrestrial subsurface.</title>
        <authorList>
            <person name="Probst A.J."/>
            <person name="Ladd B."/>
            <person name="Jarett J.K."/>
            <person name="Geller-Mcgrath D.E."/>
            <person name="Sieber C.M.K."/>
            <person name="Emerson J.B."/>
            <person name="Anantharaman K."/>
            <person name="Thomas B.C."/>
            <person name="Malmstrom R."/>
            <person name="Stieglmeier M."/>
            <person name="Klingl A."/>
            <person name="Woyke T."/>
            <person name="Ryan C.M."/>
            <person name="Banfield J.F."/>
        </authorList>
    </citation>
    <scope>NUCLEOTIDE SEQUENCE [LARGE SCALE GENOMIC DNA]</scope>
</reference>